<dbReference type="KEGG" id="ctae:BGI42_09855"/>
<evidence type="ECO:0000313" key="2">
    <source>
        <dbReference type="EMBL" id="AOR24015.1"/>
    </source>
</evidence>
<dbReference type="Proteomes" id="UP000094652">
    <property type="component" value="Chromosome"/>
</dbReference>
<protein>
    <submittedName>
        <fullName evidence="2">Glycosyl transferase</fullName>
    </submittedName>
</protein>
<accession>A0A1D7XKY7</accession>
<dbReference type="Pfam" id="PF00535">
    <property type="entry name" value="Glycos_transf_2"/>
    <property type="match status" value="1"/>
</dbReference>
<gene>
    <name evidence="2" type="ORF">BGI42_09855</name>
</gene>
<keyword evidence="3" id="KW-1185">Reference proteome</keyword>
<dbReference type="STRING" id="394958.BGI42_09855"/>
<sequence>MGKKITLSLCMIVKDEEKTLERCLNSVKSFIDEIIIVDTGSKDSTKDIAKKFNAKIYDFKWVNDFSKARNFSFSKATSDYILWLDGDDFIDQKNIKIIENLLSSFNKSYDYVSAEYILGRNSNGEINYSLRRNRIVKRSMNFKWIGHVHEYLEVYGKRLVGEFAIEHGKVKEYTDRNLQIFRDMEKKKVIFTPRDLLYYANELKDNGYYKEAVKNYRKFLETKQGWIEDVKTAYSKIVDCYKLMDMKDKIPRIIFECFQVDIPRADICCSLGEYYLEKSKFKQAAFWYRTALDCRHEKENPAIDFKDYYTWIPSLQLCVCYFQMGKLNCSYFFNELAATFVPDLDKIEYNRKYFKGEFKRRQVFPPKIEYPIKISDYIKYL</sequence>
<name>A0A1D7XKY7_9CLOT</name>
<dbReference type="SUPFAM" id="SSF53448">
    <property type="entry name" value="Nucleotide-diphospho-sugar transferases"/>
    <property type="match status" value="1"/>
</dbReference>
<dbReference type="PANTHER" id="PTHR43630:SF2">
    <property type="entry name" value="GLYCOSYLTRANSFERASE"/>
    <property type="match status" value="1"/>
</dbReference>
<reference evidence="3" key="1">
    <citation type="submission" date="2016-09" db="EMBL/GenBank/DDBJ databases">
        <title>Genomics of Clostridium taeniosporum, an organism which forms endospores with ribbon-like appendages.</title>
        <authorList>
            <person name="Walker J.R."/>
        </authorList>
    </citation>
    <scope>NUCLEOTIDE SEQUENCE [LARGE SCALE GENOMIC DNA]</scope>
    <source>
        <strain evidence="3">1/k</strain>
    </source>
</reference>
<dbReference type="InterPro" id="IPR001173">
    <property type="entry name" value="Glyco_trans_2-like"/>
</dbReference>
<keyword evidence="2" id="KW-0808">Transferase</keyword>
<evidence type="ECO:0000313" key="3">
    <source>
        <dbReference type="Proteomes" id="UP000094652"/>
    </source>
</evidence>
<dbReference type="Gene3D" id="3.90.550.10">
    <property type="entry name" value="Spore Coat Polysaccharide Biosynthesis Protein SpsA, Chain A"/>
    <property type="match status" value="1"/>
</dbReference>
<organism evidence="2 3">
    <name type="scientific">Clostridium taeniosporum</name>
    <dbReference type="NCBI Taxonomy" id="394958"/>
    <lineage>
        <taxon>Bacteria</taxon>
        <taxon>Bacillati</taxon>
        <taxon>Bacillota</taxon>
        <taxon>Clostridia</taxon>
        <taxon>Eubacteriales</taxon>
        <taxon>Clostridiaceae</taxon>
        <taxon>Clostridium</taxon>
    </lineage>
</organism>
<proteinExistence type="predicted"/>
<dbReference type="EMBL" id="CP017253">
    <property type="protein sequence ID" value="AOR24015.1"/>
    <property type="molecule type" value="Genomic_DNA"/>
</dbReference>
<dbReference type="OrthoDB" id="9815923at2"/>
<dbReference type="SUPFAM" id="SSF48452">
    <property type="entry name" value="TPR-like"/>
    <property type="match status" value="1"/>
</dbReference>
<dbReference type="Gene3D" id="1.25.40.10">
    <property type="entry name" value="Tetratricopeptide repeat domain"/>
    <property type="match status" value="1"/>
</dbReference>
<dbReference type="InterPro" id="IPR029044">
    <property type="entry name" value="Nucleotide-diphossugar_trans"/>
</dbReference>
<dbReference type="GO" id="GO:0016740">
    <property type="term" value="F:transferase activity"/>
    <property type="evidence" value="ECO:0007669"/>
    <property type="project" value="UniProtKB-KW"/>
</dbReference>
<dbReference type="CDD" id="cd02511">
    <property type="entry name" value="Beta4Glucosyltransferase"/>
    <property type="match status" value="1"/>
</dbReference>
<dbReference type="RefSeq" id="WP_069680154.1">
    <property type="nucleotide sequence ID" value="NZ_CP017253.2"/>
</dbReference>
<dbReference type="PANTHER" id="PTHR43630">
    <property type="entry name" value="POLY-BETA-1,6-N-ACETYL-D-GLUCOSAMINE SYNTHASE"/>
    <property type="match status" value="1"/>
</dbReference>
<evidence type="ECO:0000259" key="1">
    <source>
        <dbReference type="Pfam" id="PF00535"/>
    </source>
</evidence>
<dbReference type="InterPro" id="IPR011990">
    <property type="entry name" value="TPR-like_helical_dom_sf"/>
</dbReference>
<feature type="domain" description="Glycosyltransferase 2-like" evidence="1">
    <location>
        <begin position="8"/>
        <end position="138"/>
    </location>
</feature>
<dbReference type="AlphaFoldDB" id="A0A1D7XKY7"/>